<evidence type="ECO:0000256" key="3">
    <source>
        <dbReference type="ARBA" id="ARBA00023180"/>
    </source>
</evidence>
<feature type="domain" description="Glycoside hydrolase family 31 TIM barrel" evidence="8">
    <location>
        <begin position="371"/>
        <end position="768"/>
    </location>
</feature>
<keyword evidence="7" id="KW-0812">Transmembrane</keyword>
<dbReference type="InterPro" id="IPR025887">
    <property type="entry name" value="Glyco_hydro_31_N_dom"/>
</dbReference>
<dbReference type="Pfam" id="PF01055">
    <property type="entry name" value="Glyco_hydro_31_2nd"/>
    <property type="match status" value="2"/>
</dbReference>
<keyword evidence="7" id="KW-1133">Transmembrane helix</keyword>
<comment type="similarity">
    <text evidence="1">Belongs to the glycosyl hydrolase 31 family.</text>
</comment>
<feature type="compositionally biased region" description="Pro residues" evidence="6">
    <location>
        <begin position="76"/>
        <end position="89"/>
    </location>
</feature>
<dbReference type="InterPro" id="IPR030458">
    <property type="entry name" value="Glyco_hydro_31_AS"/>
</dbReference>
<evidence type="ECO:0000256" key="5">
    <source>
        <dbReference type="ARBA" id="ARBA00041343"/>
    </source>
</evidence>
<dbReference type="SUPFAM" id="SSF74650">
    <property type="entry name" value="Galactose mutarotase-like"/>
    <property type="match status" value="2"/>
</dbReference>
<dbReference type="OrthoDB" id="440381at2759"/>
<proteinExistence type="inferred from homology"/>
<accession>A0A078A7R1</accession>
<evidence type="ECO:0000259" key="8">
    <source>
        <dbReference type="Pfam" id="PF01055"/>
    </source>
</evidence>
<gene>
    <name evidence="11" type="primary">Contig12634.g635</name>
    <name evidence="11" type="ORF">STYLEM_7260</name>
</gene>
<dbReference type="SUPFAM" id="SSF51011">
    <property type="entry name" value="Glycosyl hydrolase domain"/>
    <property type="match status" value="1"/>
</dbReference>
<keyword evidence="2" id="KW-0378">Hydrolase</keyword>
<dbReference type="GO" id="GO:0005975">
    <property type="term" value="P:carbohydrate metabolic process"/>
    <property type="evidence" value="ECO:0007669"/>
    <property type="project" value="InterPro"/>
</dbReference>
<reference evidence="11 12" key="1">
    <citation type="submission" date="2014-06" db="EMBL/GenBank/DDBJ databases">
        <authorList>
            <person name="Swart Estienne"/>
        </authorList>
    </citation>
    <scope>NUCLEOTIDE SEQUENCE [LARGE SCALE GENOMIC DNA]</scope>
    <source>
        <strain evidence="11 12">130c</strain>
    </source>
</reference>
<dbReference type="EMBL" id="CCKQ01006946">
    <property type="protein sequence ID" value="CDW78284.1"/>
    <property type="molecule type" value="Genomic_DNA"/>
</dbReference>
<keyword evidence="3" id="KW-0325">Glycoprotein</keyword>
<feature type="domain" description="Glycosyl hydrolase family 31 C-terminal" evidence="10">
    <location>
        <begin position="781"/>
        <end position="868"/>
    </location>
</feature>
<dbReference type="PROSITE" id="PS00129">
    <property type="entry name" value="GLYCOSYL_HYDROL_F31_1"/>
    <property type="match status" value="2"/>
</dbReference>
<keyword evidence="4" id="KW-0326">Glycosidase</keyword>
<evidence type="ECO:0000256" key="7">
    <source>
        <dbReference type="SAM" id="Phobius"/>
    </source>
</evidence>
<protein>
    <recommendedName>
        <fullName evidence="5">Maltase</fullName>
    </recommendedName>
</protein>
<dbReference type="PANTHER" id="PTHR22762">
    <property type="entry name" value="ALPHA-GLUCOSIDASE"/>
    <property type="match status" value="1"/>
</dbReference>
<evidence type="ECO:0000313" key="11">
    <source>
        <dbReference type="EMBL" id="CDW78284.1"/>
    </source>
</evidence>
<dbReference type="PANTHER" id="PTHR22762:SF133">
    <property type="entry name" value="P-TYPE DOMAIN-CONTAINING PROTEIN"/>
    <property type="match status" value="1"/>
</dbReference>
<dbReference type="Gene3D" id="2.60.40.1760">
    <property type="entry name" value="glycosyl hydrolase (family 31)"/>
    <property type="match status" value="2"/>
</dbReference>
<dbReference type="CDD" id="cd06602">
    <property type="entry name" value="GH31_MGAM_SI_GAA"/>
    <property type="match status" value="1"/>
</dbReference>
<evidence type="ECO:0000256" key="4">
    <source>
        <dbReference type="ARBA" id="ARBA00023295"/>
    </source>
</evidence>
<dbReference type="Proteomes" id="UP000039865">
    <property type="component" value="Unassembled WGS sequence"/>
</dbReference>
<evidence type="ECO:0000256" key="6">
    <source>
        <dbReference type="SAM" id="MobiDB-lite"/>
    </source>
</evidence>
<evidence type="ECO:0000259" key="10">
    <source>
        <dbReference type="Pfam" id="PF21365"/>
    </source>
</evidence>
<keyword evidence="12" id="KW-1185">Reference proteome</keyword>
<keyword evidence="7" id="KW-0472">Membrane</keyword>
<dbReference type="Gene3D" id="3.20.20.80">
    <property type="entry name" value="Glycosidases"/>
    <property type="match status" value="2"/>
</dbReference>
<evidence type="ECO:0000256" key="2">
    <source>
        <dbReference type="ARBA" id="ARBA00022801"/>
    </source>
</evidence>
<feature type="domain" description="Glycoside hydrolase family 31 TIM barrel" evidence="8">
    <location>
        <begin position="1269"/>
        <end position="1631"/>
    </location>
</feature>
<dbReference type="Gene3D" id="2.60.40.1180">
    <property type="entry name" value="Golgi alpha-mannosidase II"/>
    <property type="match status" value="2"/>
</dbReference>
<dbReference type="GO" id="GO:0004553">
    <property type="term" value="F:hydrolase activity, hydrolyzing O-glycosyl compounds"/>
    <property type="evidence" value="ECO:0007669"/>
    <property type="project" value="InterPro"/>
</dbReference>
<evidence type="ECO:0000313" key="12">
    <source>
        <dbReference type="Proteomes" id="UP000039865"/>
    </source>
</evidence>
<sequence>MNYDKDEEGSQTDLLKKNDKSHNINQSDTGSVKEDQKKRRNRIIKIALIILLIIGVILAIVLPLTLKSKDDHNDSPVPPPPTPPSPPVPDNYNPYSLDKKNIQTDNQATFSGYLSSSETYNPQKHQSAFNKLFKSSEATKDKLGVESKKIPQGQNNPFIKNIQFNFEMMNQKVARLEMTDKDNKRFSIPENILPRPGYDLSMRLEMNGFNYNLNPFSFKFQDPVDPKNVFLTTENQTMVFMDKFIQIDFLLPSQRIFGFGERVHDFQLGEGTWTMWANGQDQKVDDGEGRRGTYGVHPFVLVQGKNKGDFFGLYFRNSNAQSPIIKYNDNGQSVLSYISIGGQLEVYFILHGSVKQVMGAYQSLLGNSINLPPFWSLGWQQASQKYKDQASVKAMLSKYSENKIPLDAVYLDSSYLLADANFQVDKKAFDDLPGLYTIMKDNQEKLILSVDASIVAESPDDSYYKKGKGLYIQSNKDGKGASGDLINLKPNGKKAVFIDWYNDQCLPFWQDAIQQIYTQVSFDGLWLDMNEPVTQKPGEISNPSSTVHRKLLQGENSDEDYTWYGTFDQDKYGQSTFYLPFVPQYHDQPNQYGNFDNITLSLNATYPSNKQTEYDLHNLYGHMSAKRTYEVLNSAKAPGSLNNYRTFILSRGNFLSSGKYASHSLGQNIRSWEFMKQSIAGIVSMNAFGITQVGADVCGYSGKKLDQEMCARWIQLSTFYPLARSNQNDKNGDDVDENQEPYNLKDKYFTMALSSIQDRYQYLRHMYTCMYEVSTSSGSCFDPLFYYYPEDDNLFGDTSSSFMVGGAIKVTPVLISQVDSSQFQAYFPKGQWVNLANPAEILGNNDAGSIHVLNANQNTVNAHLRPGTWIPWQDYKVTQAKTTNDLLNFPISIVANRDQNGNAKGSLVLNRGQIQDESSVYFQFSLQSNSLIAQQGRQNDYQDPAMTFQDLRILNAKDLENTDFACVQDFDMKITLLDKPNYDSQIAVLTLAPLKGTKVQFSQIRHLYFGNSKTDINLCSDDTFKYKVKGDAPKLDQRSAQFTITPYSAALQELQVTLNINTDYMLNIKWNYANKPAAYVAPFEVPKNVIGDNPTKDTQYKLSQLVKVNQDPFQLTIMDPKGNQLLSIDNLLLDQYLNVIKTTVTTMKGQDFKGIFGLGERANHDFFYKDGIYSLWTRDIPTPIEDGKPPGKNMYGTHPLYMHKRDIGNWIGVFYRLAQAQDWIVKNDATNGLINLQTYSTGGIGDITLMMGTKPDEIVSAYWEIVGKPVVVPQWSLGWHQCRYGYDNTQQLIDVVNGYKQNSIPLDVQWSDIDYLSAYKDFTYDDSEYRYKDLDVFVSNLNKENKRYIPILDAGIALRPSQNYDAYDQGKDKDIYIKIKENEDLIVQVWPKDAVFPDFFHPDTNQWWKDQLTKFSKKITFSGLWQDMNEASDFCGGLCYQSQQVDSPVKYKLKYLPTGHDLETISMPLDAFHHGGILELDAHSLFGTLQVSASNDWFKENNMRTFIIERSSFAGMGKFGSRWLGDNYSTKEYMGLSVTGVMLMNMFGITMSGSDICGFMSDTTPELCARWHMVGAFYPFSRNHNTMGAISQEPYVDMFQKPYNKAGVTYTQIMTRAINMKYSMIRYYYTQIMLQSLEGKESLYKPLFFEFPEEAGAYENLQYNIMLGQALKLGIQSDTLAQDTTSFYYPKGLWCNIISPDEDPCFLSTGQLIPKDSFAYSFYLSLREGYLVPMQNAQALGIMTSYDLQQNPVDFHILGTITTAPDWSSQGEYFNDDGLQVTFDKNYNRVKIQVQTQLSDPKDKILINFNQVARATCTQPVNDRCPPINQNDLIGNIYIYYAKTYKVSTTTYKVTATLTDEKQQTETVDLGTTTYNTDFDRLELKPQNQQKLLLPYLVKITYSI</sequence>
<feature type="domain" description="Glycoside hydrolase family 31 N-terminal" evidence="9">
    <location>
        <begin position="1091"/>
        <end position="1216"/>
    </location>
</feature>
<dbReference type="InterPro" id="IPR000322">
    <property type="entry name" value="Glyco_hydro_31_TIM"/>
</dbReference>
<dbReference type="CDD" id="cd14752">
    <property type="entry name" value="GH31_N"/>
    <property type="match status" value="2"/>
</dbReference>
<dbReference type="FunFam" id="3.20.20.80:FF:000016">
    <property type="entry name" value="Maltase-glucoamylase, intestinal"/>
    <property type="match status" value="1"/>
</dbReference>
<feature type="region of interest" description="Disordered" evidence="6">
    <location>
        <begin position="1"/>
        <end position="37"/>
    </location>
</feature>
<dbReference type="Pfam" id="PF21365">
    <property type="entry name" value="Glyco_hydro_31_3rd"/>
    <property type="match status" value="1"/>
</dbReference>
<feature type="transmembrane region" description="Helical" evidence="7">
    <location>
        <begin position="46"/>
        <end position="66"/>
    </location>
</feature>
<dbReference type="Pfam" id="PF13802">
    <property type="entry name" value="Gal_mutarotas_2"/>
    <property type="match status" value="1"/>
</dbReference>
<dbReference type="SUPFAM" id="SSF51445">
    <property type="entry name" value="(Trans)glycosidases"/>
    <property type="match status" value="2"/>
</dbReference>
<dbReference type="InterPro" id="IPR011013">
    <property type="entry name" value="Gal_mutarotase_sf_dom"/>
</dbReference>
<name>A0A078A7R1_STYLE</name>
<dbReference type="InterPro" id="IPR048395">
    <property type="entry name" value="Glyco_hydro_31_C"/>
</dbReference>
<feature type="compositionally biased region" description="Acidic residues" evidence="6">
    <location>
        <begin position="1"/>
        <end position="10"/>
    </location>
</feature>
<organism evidence="11 12">
    <name type="scientific">Stylonychia lemnae</name>
    <name type="common">Ciliate</name>
    <dbReference type="NCBI Taxonomy" id="5949"/>
    <lineage>
        <taxon>Eukaryota</taxon>
        <taxon>Sar</taxon>
        <taxon>Alveolata</taxon>
        <taxon>Ciliophora</taxon>
        <taxon>Intramacronucleata</taxon>
        <taxon>Spirotrichea</taxon>
        <taxon>Stichotrichia</taxon>
        <taxon>Sporadotrichida</taxon>
        <taxon>Oxytrichidae</taxon>
        <taxon>Stylonychinae</taxon>
        <taxon>Stylonychia</taxon>
    </lineage>
</organism>
<dbReference type="InterPro" id="IPR017853">
    <property type="entry name" value="GH"/>
</dbReference>
<dbReference type="GO" id="GO:0030246">
    <property type="term" value="F:carbohydrate binding"/>
    <property type="evidence" value="ECO:0007669"/>
    <property type="project" value="InterPro"/>
</dbReference>
<evidence type="ECO:0000259" key="9">
    <source>
        <dbReference type="Pfam" id="PF13802"/>
    </source>
</evidence>
<evidence type="ECO:0000256" key="1">
    <source>
        <dbReference type="ARBA" id="ARBA00007806"/>
    </source>
</evidence>
<feature type="region of interest" description="Disordered" evidence="6">
    <location>
        <begin position="71"/>
        <end position="99"/>
    </location>
</feature>
<dbReference type="InParanoid" id="A0A078A7R1"/>
<dbReference type="InterPro" id="IPR013780">
    <property type="entry name" value="Glyco_hydro_b"/>
</dbReference>